<dbReference type="InterPro" id="IPR006473">
    <property type="entry name" value="Peptidase_C58_Yopt"/>
</dbReference>
<proteinExistence type="predicted"/>
<keyword evidence="3" id="KW-0788">Thiol protease</keyword>
<comment type="caution">
    <text evidence="4">The sequence shown here is derived from an EMBL/GenBank/DDBJ whole genome shotgun (WGS) entry which is preliminary data.</text>
</comment>
<gene>
    <name evidence="4" type="ORF">NCTC8333_00755</name>
</gene>
<reference evidence="4 5" key="1">
    <citation type="submission" date="2018-06" db="EMBL/GenBank/DDBJ databases">
        <authorList>
            <consortium name="Pathogen Informatics"/>
            <person name="Doyle S."/>
        </authorList>
    </citation>
    <scope>NUCLEOTIDE SEQUENCE [LARGE SCALE GENOMIC DNA]</scope>
    <source>
        <strain evidence="4 5">NCTC8333</strain>
    </source>
</reference>
<evidence type="ECO:0000313" key="4">
    <source>
        <dbReference type="EMBL" id="STM21899.1"/>
    </source>
</evidence>
<name>A0AAX2K5V1_ECOLX</name>
<dbReference type="CDD" id="cd20495">
    <property type="entry name" value="C58_PaToxP-like"/>
    <property type="match status" value="1"/>
</dbReference>
<accession>A0AAX2K5V1</accession>
<evidence type="ECO:0000256" key="1">
    <source>
        <dbReference type="ARBA" id="ARBA00022670"/>
    </source>
</evidence>
<organism evidence="4 5">
    <name type="scientific">Escherichia coli</name>
    <dbReference type="NCBI Taxonomy" id="562"/>
    <lineage>
        <taxon>Bacteria</taxon>
        <taxon>Pseudomonadati</taxon>
        <taxon>Pseudomonadota</taxon>
        <taxon>Gammaproteobacteria</taxon>
        <taxon>Enterobacterales</taxon>
        <taxon>Enterobacteriaceae</taxon>
        <taxon>Escherichia</taxon>
    </lineage>
</organism>
<dbReference type="GO" id="GO:0006508">
    <property type="term" value="P:proteolysis"/>
    <property type="evidence" value="ECO:0007669"/>
    <property type="project" value="UniProtKB-KW"/>
</dbReference>
<dbReference type="GO" id="GO:0004197">
    <property type="term" value="F:cysteine-type endopeptidase activity"/>
    <property type="evidence" value="ECO:0007669"/>
    <property type="project" value="InterPro"/>
</dbReference>
<keyword evidence="1" id="KW-0645">Protease</keyword>
<evidence type="ECO:0000256" key="3">
    <source>
        <dbReference type="ARBA" id="ARBA00022807"/>
    </source>
</evidence>
<dbReference type="AlphaFoldDB" id="A0AAX2K5V1"/>
<protein>
    <submittedName>
        <fullName evidence="4">Efa1/LifA-like protein</fullName>
    </submittedName>
</protein>
<sequence length="805" mass="90744">MLLSPNEGRCIGLSELYILADTKEKYNTLQENLDLISSLYQQDISDNAHLSESDHRLLKNTVSQIEYYQQHGNNKLLQSRELERIRLTDFNTASVVHYLKDKNINNILITTEHHSFVVSVFDDVVRVTDPNFGYADFSSLEQSLAFIENSVSISPDIKEIYTGKKGDVAIDMFIMEDNQWGRIIDHDACQLTSVKHLSSVEKLRKLNMDIQLGDGVFKIIDLYNYGVFFNGKRIDEKFSISKLSFNELYKMTISLDILKKYIDTNYITAKEHEKIKLLINEINKVSEQNKILVKDVFLTDNVGTGLLSKLQIQEESVSGILSAIHQKISEKLRDINVHKYRINSVNPNSEGDSVKLSLYDLDNNKNINVNIDTSDLNITLRQGLDSLTEAIDEMNIDGIMAIVGIIQYMKITGYGGYVSAIDHANFVSDIKTVVEKVVGTSLMFMGVEKFGTSISQIRLETMAAIKLSQVATRIGGVQGRILSKITNVIKFPVIDTALNLWSLGESIHRYTSEKSGSLDKMLAEIDVAFASTYTALTLSSFAFPPIALATLPLIFLQQDIKTFKAHLHMENERRDAWKKVEHYLDTAARRNVVKVDTSRGVIDLSAIDIIGNLKLDLSTENVKLSGDLSYNSGKNIGNDPKLSDMEVRKRSKYAVACVNDDDLYVPSFGGGNRGERCRELSLSESRLVRGFANRVWPSHVPTIKKGNYDTVILGYSSQIVANTEVIRMAWDDFQEVARENYPLAEIMNKNAEVVTGNKNVKIILPVLDNDIFSPKNSDDLYKLSTHWFTVRGGEKGITVFPQWCW</sequence>
<dbReference type="EMBL" id="UGFE01000002">
    <property type="protein sequence ID" value="STM21899.1"/>
    <property type="molecule type" value="Genomic_DNA"/>
</dbReference>
<evidence type="ECO:0000313" key="5">
    <source>
        <dbReference type="Proteomes" id="UP000254718"/>
    </source>
</evidence>
<dbReference type="NCBIfam" id="TIGR01586">
    <property type="entry name" value="yopT_cys_prot"/>
    <property type="match status" value="1"/>
</dbReference>
<evidence type="ECO:0000256" key="2">
    <source>
        <dbReference type="ARBA" id="ARBA00022801"/>
    </source>
</evidence>
<dbReference type="Proteomes" id="UP000254718">
    <property type="component" value="Unassembled WGS sequence"/>
</dbReference>
<keyword evidence="2" id="KW-0378">Hydrolase</keyword>